<organism evidence="1 2">
    <name type="scientific">Rattus norvegicus</name>
    <name type="common">Rat</name>
    <dbReference type="NCBI Taxonomy" id="10116"/>
    <lineage>
        <taxon>Eukaryota</taxon>
        <taxon>Metazoa</taxon>
        <taxon>Chordata</taxon>
        <taxon>Craniata</taxon>
        <taxon>Vertebrata</taxon>
        <taxon>Euteleostomi</taxon>
        <taxon>Mammalia</taxon>
        <taxon>Eutheria</taxon>
        <taxon>Euarchontoglires</taxon>
        <taxon>Glires</taxon>
        <taxon>Rodentia</taxon>
        <taxon>Myomorpha</taxon>
        <taxon>Muroidea</taxon>
        <taxon>Muridae</taxon>
        <taxon>Murinae</taxon>
        <taxon>Rattus</taxon>
    </lineage>
</organism>
<evidence type="ECO:0000313" key="2">
    <source>
        <dbReference type="Proteomes" id="UP000234681"/>
    </source>
</evidence>
<gene>
    <name evidence="1" type="ORF">rCG_46105</name>
</gene>
<dbReference type="Proteomes" id="UP000234681">
    <property type="component" value="Chromosome 13"/>
</dbReference>
<name>A6ICR9_RAT</name>
<accession>A6ICR9</accession>
<proteinExistence type="predicted"/>
<sequence>MYHLAVVKSWISGWSFSVELFSFMDMTPTDNKLPDPISPET</sequence>
<dbReference type="EMBL" id="CH473958">
    <property type="protein sequence ID" value="EDM09578.1"/>
    <property type="molecule type" value="Genomic_DNA"/>
</dbReference>
<protein>
    <submittedName>
        <fullName evidence="1">RCG46105</fullName>
    </submittedName>
</protein>
<reference evidence="1 2" key="1">
    <citation type="submission" date="2005-09" db="EMBL/GenBank/DDBJ databases">
        <authorList>
            <person name="Mural R.J."/>
            <person name="Li P.W."/>
            <person name="Adams M.D."/>
            <person name="Amanatides P.G."/>
            <person name="Baden-Tillson H."/>
            <person name="Barnstead M."/>
            <person name="Chin S.H."/>
            <person name="Dew I."/>
            <person name="Evans C.A."/>
            <person name="Ferriera S."/>
            <person name="Flanigan M."/>
            <person name="Fosler C."/>
            <person name="Glodek A."/>
            <person name="Gu Z."/>
            <person name="Holt R.A."/>
            <person name="Jennings D."/>
            <person name="Kraft C.L."/>
            <person name="Lu F."/>
            <person name="Nguyen T."/>
            <person name="Nusskern D.R."/>
            <person name="Pfannkoch C.M."/>
            <person name="Sitter C."/>
            <person name="Sutton G.G."/>
            <person name="Venter J.C."/>
            <person name="Wang Z."/>
            <person name="Woodage T."/>
            <person name="Zheng X.H."/>
            <person name="Zhong F."/>
        </authorList>
    </citation>
    <scope>NUCLEOTIDE SEQUENCE [LARGE SCALE GENOMIC DNA]</scope>
    <source>
        <strain>BN</strain>
        <strain evidence="2">Sprague-Dawley</strain>
    </source>
</reference>
<dbReference type="AlphaFoldDB" id="A6ICR9"/>
<evidence type="ECO:0000313" key="1">
    <source>
        <dbReference type="EMBL" id="EDM09578.1"/>
    </source>
</evidence>